<dbReference type="RefSeq" id="WP_190386740.1">
    <property type="nucleotide sequence ID" value="NZ_JACJTM010000009.1"/>
</dbReference>
<name>A0ABR8IPG0_APHFL</name>
<reference evidence="1 2" key="1">
    <citation type="journal article" date="2020" name="ISME J.">
        <title>Comparative genomics reveals insights into cyanobacterial evolution and habitat adaptation.</title>
        <authorList>
            <person name="Chen M.Y."/>
            <person name="Teng W.K."/>
            <person name="Zhao L."/>
            <person name="Hu C.X."/>
            <person name="Zhou Y.K."/>
            <person name="Han B.P."/>
            <person name="Song L.R."/>
            <person name="Shu W.S."/>
        </authorList>
    </citation>
    <scope>NUCLEOTIDE SEQUENCE [LARGE SCALE GENOMIC DNA]</scope>
    <source>
        <strain evidence="1 2">FACHB-1249</strain>
    </source>
</reference>
<sequence length="80" mass="9339">MEGFLIKTFTSLTFNMLHIAGKISNFQQILQINQSAKIEDWGVDNYLGFCYDKFDEEELLNNNKRIRAKTAYHKGGRLCF</sequence>
<keyword evidence="2" id="KW-1185">Reference proteome</keyword>
<comment type="caution">
    <text evidence="1">The sequence shown here is derived from an EMBL/GenBank/DDBJ whole genome shotgun (WGS) entry which is preliminary data.</text>
</comment>
<gene>
    <name evidence="1" type="ORF">H6G43_05920</name>
</gene>
<proteinExistence type="predicted"/>
<evidence type="ECO:0000313" key="2">
    <source>
        <dbReference type="Proteomes" id="UP000660270"/>
    </source>
</evidence>
<dbReference type="Proteomes" id="UP000660270">
    <property type="component" value="Unassembled WGS sequence"/>
</dbReference>
<organism evidence="1 2">
    <name type="scientific">Aphanizomenon flos-aquae FACHB-1249</name>
    <dbReference type="NCBI Taxonomy" id="2692889"/>
    <lineage>
        <taxon>Bacteria</taxon>
        <taxon>Bacillati</taxon>
        <taxon>Cyanobacteriota</taxon>
        <taxon>Cyanophyceae</taxon>
        <taxon>Nostocales</taxon>
        <taxon>Aphanizomenonaceae</taxon>
        <taxon>Aphanizomenon</taxon>
    </lineage>
</organism>
<dbReference type="GeneID" id="78216761"/>
<accession>A0ABR8IPG0</accession>
<evidence type="ECO:0000313" key="1">
    <source>
        <dbReference type="EMBL" id="MBD2684787.1"/>
    </source>
</evidence>
<dbReference type="EMBL" id="JACJTM010000009">
    <property type="protein sequence ID" value="MBD2684787.1"/>
    <property type="molecule type" value="Genomic_DNA"/>
</dbReference>
<protein>
    <submittedName>
        <fullName evidence="1">Uncharacterized protein</fullName>
    </submittedName>
</protein>